<dbReference type="VEuPathDB" id="FungiDB:EMCG_07873"/>
<evidence type="ECO:0000256" key="7">
    <source>
        <dbReference type="ARBA" id="ARBA00023242"/>
    </source>
</evidence>
<dbReference type="GO" id="GO:0005730">
    <property type="term" value="C:nucleolus"/>
    <property type="evidence" value="ECO:0007669"/>
    <property type="project" value="UniProtKB-SubCell"/>
</dbReference>
<keyword evidence="5 8" id="KW-0547">Nucleotide-binding</keyword>
<dbReference type="InterPro" id="IPR024929">
    <property type="entry name" value="GNL2_CP_dom"/>
</dbReference>
<feature type="region of interest" description="Disordered" evidence="9">
    <location>
        <begin position="472"/>
        <end position="561"/>
    </location>
</feature>
<evidence type="ECO:0000256" key="8">
    <source>
        <dbReference type="RuleBase" id="RU364023"/>
    </source>
</evidence>
<feature type="compositionally biased region" description="Low complexity" evidence="9">
    <location>
        <begin position="515"/>
        <end position="526"/>
    </location>
</feature>
<dbReference type="InterPro" id="IPR027417">
    <property type="entry name" value="P-loop_NTPase"/>
</dbReference>
<comment type="subcellular location">
    <subcellularLocation>
        <location evidence="2 8">Nucleus</location>
        <location evidence="2 8">Nucleolus</location>
    </subcellularLocation>
</comment>
<dbReference type="InterPro" id="IPR050755">
    <property type="entry name" value="TRAFAC_YlqF/YawG_RiboMat"/>
</dbReference>
<keyword evidence="4" id="KW-0690">Ribosome biogenesis</keyword>
<evidence type="ECO:0000313" key="12">
    <source>
        <dbReference type="Proteomes" id="UP000226031"/>
    </source>
</evidence>
<dbReference type="FunFam" id="1.10.1580.10:FF:000005">
    <property type="entry name" value="Nucleolar GTP-binding protein 2"/>
    <property type="match status" value="1"/>
</dbReference>
<feature type="compositionally biased region" description="Basic and acidic residues" evidence="9">
    <location>
        <begin position="487"/>
        <end position="502"/>
    </location>
</feature>
<dbReference type="EMBL" id="PDND01000114">
    <property type="protein sequence ID" value="PGH31818.1"/>
    <property type="molecule type" value="Genomic_DNA"/>
</dbReference>
<dbReference type="Pfam" id="PF01926">
    <property type="entry name" value="MMR_HSR1"/>
    <property type="match status" value="1"/>
</dbReference>
<keyword evidence="6 8" id="KW-0342">GTP-binding</keyword>
<evidence type="ECO:0000256" key="6">
    <source>
        <dbReference type="ARBA" id="ARBA00023134"/>
    </source>
</evidence>
<feature type="compositionally biased region" description="Acidic residues" evidence="9">
    <location>
        <begin position="527"/>
        <end position="555"/>
    </location>
</feature>
<dbReference type="GO" id="GO:0005525">
    <property type="term" value="F:GTP binding"/>
    <property type="evidence" value="ECO:0007669"/>
    <property type="project" value="UniProtKB-KW"/>
</dbReference>
<gene>
    <name evidence="11" type="ORF">GX50_05422</name>
</gene>
<keyword evidence="7 8" id="KW-0539">Nucleus</keyword>
<dbReference type="CDD" id="cd01858">
    <property type="entry name" value="NGP_1"/>
    <property type="match status" value="1"/>
</dbReference>
<dbReference type="InterPro" id="IPR012971">
    <property type="entry name" value="NOG2_N_dom"/>
</dbReference>
<dbReference type="AlphaFoldDB" id="A0A2B7ZF77"/>
<dbReference type="Gene3D" id="3.40.50.300">
    <property type="entry name" value="P-loop containing nucleotide triphosphate hydrolases"/>
    <property type="match status" value="1"/>
</dbReference>
<evidence type="ECO:0000256" key="2">
    <source>
        <dbReference type="ARBA" id="ARBA00004604"/>
    </source>
</evidence>
<reference evidence="11 12" key="1">
    <citation type="submission" date="2017-10" db="EMBL/GenBank/DDBJ databases">
        <title>Comparative genomics in systemic dimorphic fungi from Ajellomycetaceae.</title>
        <authorList>
            <person name="Munoz J.F."/>
            <person name="Mcewen J.G."/>
            <person name="Clay O.K."/>
            <person name="Cuomo C.A."/>
        </authorList>
    </citation>
    <scope>NUCLEOTIDE SEQUENCE [LARGE SCALE GENOMIC DNA]</scope>
    <source>
        <strain evidence="11 12">UAMH4076</strain>
    </source>
</reference>
<dbReference type="PROSITE" id="PS51721">
    <property type="entry name" value="G_CP"/>
    <property type="match status" value="1"/>
</dbReference>
<evidence type="ECO:0000256" key="4">
    <source>
        <dbReference type="ARBA" id="ARBA00022517"/>
    </source>
</evidence>
<dbReference type="PANTHER" id="PTHR11089:SF9">
    <property type="entry name" value="NUCLEOLAR GTP-BINDING PROTEIN 2"/>
    <property type="match status" value="1"/>
</dbReference>
<evidence type="ECO:0000256" key="5">
    <source>
        <dbReference type="ARBA" id="ARBA00022741"/>
    </source>
</evidence>
<dbReference type="InterPro" id="IPR030378">
    <property type="entry name" value="G_CP_dom"/>
</dbReference>
<evidence type="ECO:0000313" key="11">
    <source>
        <dbReference type="EMBL" id="PGH31818.1"/>
    </source>
</evidence>
<dbReference type="Proteomes" id="UP000226031">
    <property type="component" value="Unassembled WGS sequence"/>
</dbReference>
<dbReference type="Gene3D" id="1.10.1580.10">
    <property type="match status" value="1"/>
</dbReference>
<organism evidence="11 12">
    <name type="scientific">[Emmonsia] crescens</name>
    <dbReference type="NCBI Taxonomy" id="73230"/>
    <lineage>
        <taxon>Eukaryota</taxon>
        <taxon>Fungi</taxon>
        <taxon>Dikarya</taxon>
        <taxon>Ascomycota</taxon>
        <taxon>Pezizomycotina</taxon>
        <taxon>Eurotiomycetes</taxon>
        <taxon>Eurotiomycetidae</taxon>
        <taxon>Onygenales</taxon>
        <taxon>Ajellomycetaceae</taxon>
        <taxon>Emergomyces</taxon>
    </lineage>
</organism>
<evidence type="ECO:0000256" key="9">
    <source>
        <dbReference type="SAM" id="MobiDB-lite"/>
    </source>
</evidence>
<comment type="function">
    <text evidence="1 8">GTPase that associates with pre-60S ribosomal subunits in the nucleolus and is required for their nuclear export and maturation.</text>
</comment>
<feature type="region of interest" description="Disordered" evidence="9">
    <location>
        <begin position="1"/>
        <end position="25"/>
    </location>
</feature>
<sequence>MGTAKKEAARKERQGKTGDGMANVKTKGENFYRSAKKVKTLNMFKSGRAQRNADGEITKAAAYQSREIPNARIEPNRKWFGNTRVISQEALSSFREAVAERASDPYQVLLKTNKLPMSLIRDGSNTNGLKEHKAKIAVESAPFSDTFGPKAQRKRVKLSVGTLEDLAGESVKMHDTYLDRLDHAKLLSGTSGETAENDQEPDDGQLTTAREPVFSKGQSKRIWNELYKVIDSSDVVIHVLDARDPEGTRCRSIEKYMREEAAHKHLIFVLNKCDLVPTGVAAAWVRALSKDHPTLAFHASINNSFGKGSLIQLLRQFSALHSDRKQVSVGFIGYPNTGKSSIINTLRNKKVCTVAPIPGETKVWQYITLMKRIYLIDCPGVVPPSNNDTEEDILLRGVVRVENVENPEQYIPGVLKRVQPRHIERTYEIKNYKDAIDFLSILARKGGRLLRGGEPDVDGVAKMVINDFLRGKIPWYTPPPHSSDANADGKVEGRDGRLGEMGRKRKRDGSEAGTSAAPSGDAASESGDSDADKEEFEGLSEGDEDSASEEGDKADEDGATK</sequence>
<evidence type="ECO:0000256" key="1">
    <source>
        <dbReference type="ARBA" id="ARBA00003892"/>
    </source>
</evidence>
<protein>
    <recommendedName>
        <fullName evidence="3 8">Nucleolar GTP-binding protein 2</fullName>
    </recommendedName>
</protein>
<dbReference type="Pfam" id="PF08153">
    <property type="entry name" value="NGP1NT"/>
    <property type="match status" value="1"/>
</dbReference>
<evidence type="ECO:0000256" key="3">
    <source>
        <dbReference type="ARBA" id="ARBA00022127"/>
    </source>
</evidence>
<evidence type="ECO:0000259" key="10">
    <source>
        <dbReference type="PROSITE" id="PS51721"/>
    </source>
</evidence>
<dbReference type="FunFam" id="3.40.50.300:FF:000559">
    <property type="entry name" value="Nuclear/nucleolar GTPase 2"/>
    <property type="match status" value="1"/>
</dbReference>
<dbReference type="InterPro" id="IPR006073">
    <property type="entry name" value="GTP-bd"/>
</dbReference>
<feature type="domain" description="CP-type G" evidence="10">
    <location>
        <begin position="223"/>
        <end position="384"/>
    </location>
</feature>
<dbReference type="GO" id="GO:0042254">
    <property type="term" value="P:ribosome biogenesis"/>
    <property type="evidence" value="ECO:0007669"/>
    <property type="project" value="UniProtKB-KW"/>
</dbReference>
<dbReference type="STRING" id="73230.A0A2B7ZF77"/>
<comment type="similarity">
    <text evidence="8">Belongs to the TRAFAC class YlqF/YawG GTPase family. NOG2 subfamily.</text>
</comment>
<dbReference type="PANTHER" id="PTHR11089">
    <property type="entry name" value="GTP-BINDING PROTEIN-RELATED"/>
    <property type="match status" value="1"/>
</dbReference>
<keyword evidence="12" id="KW-1185">Reference proteome</keyword>
<proteinExistence type="inferred from homology"/>
<accession>A0A2B7ZF77</accession>
<dbReference type="PRINTS" id="PR00326">
    <property type="entry name" value="GTP1OBG"/>
</dbReference>
<comment type="caution">
    <text evidence="11">The sequence shown here is derived from an EMBL/GenBank/DDBJ whole genome shotgun (WGS) entry which is preliminary data.</text>
</comment>
<dbReference type="SUPFAM" id="SSF52540">
    <property type="entry name" value="P-loop containing nucleoside triphosphate hydrolases"/>
    <property type="match status" value="1"/>
</dbReference>
<name>A0A2B7ZF77_9EURO</name>
<feature type="region of interest" description="Disordered" evidence="9">
    <location>
        <begin position="189"/>
        <end position="211"/>
    </location>
</feature>
<feature type="compositionally biased region" description="Basic and acidic residues" evidence="9">
    <location>
        <begin position="1"/>
        <end position="16"/>
    </location>
</feature>
<dbReference type="InterPro" id="IPR023179">
    <property type="entry name" value="GTP-bd_ortho_bundle_sf"/>
</dbReference>